<organism evidence="2">
    <name type="scientific">uncultured Thermomicrobiales bacterium</name>
    <dbReference type="NCBI Taxonomy" id="1645740"/>
    <lineage>
        <taxon>Bacteria</taxon>
        <taxon>Pseudomonadati</taxon>
        <taxon>Thermomicrobiota</taxon>
        <taxon>Thermomicrobia</taxon>
        <taxon>Thermomicrobiales</taxon>
        <taxon>environmental samples</taxon>
    </lineage>
</organism>
<protein>
    <submittedName>
        <fullName evidence="2">Uncharacterized protein</fullName>
    </submittedName>
</protein>
<name>A0A6J4UMR6_9BACT</name>
<dbReference type="AlphaFoldDB" id="A0A6J4UMR6"/>
<gene>
    <name evidence="2" type="ORF">AVDCRST_MAG33-1217</name>
</gene>
<feature type="region of interest" description="Disordered" evidence="1">
    <location>
        <begin position="1"/>
        <end position="44"/>
    </location>
</feature>
<feature type="compositionally biased region" description="Basic and acidic residues" evidence="1">
    <location>
        <begin position="19"/>
        <end position="44"/>
    </location>
</feature>
<accession>A0A6J4UMR6</accession>
<evidence type="ECO:0000313" key="2">
    <source>
        <dbReference type="EMBL" id="CAA9555122.1"/>
    </source>
</evidence>
<evidence type="ECO:0000256" key="1">
    <source>
        <dbReference type="SAM" id="MobiDB-lite"/>
    </source>
</evidence>
<reference evidence="2" key="1">
    <citation type="submission" date="2020-02" db="EMBL/GenBank/DDBJ databases">
        <authorList>
            <person name="Meier V. D."/>
        </authorList>
    </citation>
    <scope>NUCLEOTIDE SEQUENCE</scope>
    <source>
        <strain evidence="2">AVDCRST_MAG33</strain>
    </source>
</reference>
<proteinExistence type="predicted"/>
<sequence>MEQTPFESYSPRRPSIAPSRDHERDGPAPPPERGRRVVTEGFVR</sequence>
<dbReference type="EMBL" id="CADCWK010000118">
    <property type="protein sequence ID" value="CAA9555122.1"/>
    <property type="molecule type" value="Genomic_DNA"/>
</dbReference>